<dbReference type="SUPFAM" id="SSF82199">
    <property type="entry name" value="SET domain"/>
    <property type="match status" value="1"/>
</dbReference>
<evidence type="ECO:0000313" key="1">
    <source>
        <dbReference type="EMBL" id="BAV34060.1"/>
    </source>
</evidence>
<keyword evidence="2" id="KW-1185">Reference proteome</keyword>
<dbReference type="RefSeq" id="WP_096360853.1">
    <property type="nucleotide sequence ID" value="NZ_AP014879.1"/>
</dbReference>
<dbReference type="InParanoid" id="A0A1B4XGW6"/>
<dbReference type="EMBL" id="AP014879">
    <property type="protein sequence ID" value="BAV34060.1"/>
    <property type="molecule type" value="Genomic_DNA"/>
</dbReference>
<organism evidence="1 2">
    <name type="scientific">Sulfuricaulis limicola</name>
    <dbReference type="NCBI Taxonomy" id="1620215"/>
    <lineage>
        <taxon>Bacteria</taxon>
        <taxon>Pseudomonadati</taxon>
        <taxon>Pseudomonadota</taxon>
        <taxon>Gammaproteobacteria</taxon>
        <taxon>Acidiferrobacterales</taxon>
        <taxon>Acidiferrobacteraceae</taxon>
        <taxon>Sulfuricaulis</taxon>
    </lineage>
</organism>
<dbReference type="KEGG" id="slim:SCL_1762"/>
<protein>
    <submittedName>
        <fullName evidence="1">Uncharacterized protein</fullName>
    </submittedName>
</protein>
<sequence length="411" mass="46674">MVQIISDRSELKHSLRKLVTLVQKNGGWLDERLIIRYERGGFSVHSKTNGANSNWIIKLPPACLLPTDQFQLSLAGDDIRVESHTSEFSGGRLDLLEIMLELWNQTGKIAAQKKTAFWGISESDPDLFRRLAAGRNTQFYAKLEDSLYSKDQHERLLIKGFLMTRTSGLASNISSSERTQMLMPIIELLNHHPLAPPYTYLFSQNEKNQLAIKKFCALPQTTECFVRYGYYDAYDLLLNYGYIESNTFFIRSIPMEISLPGLGTMKVYTSTGQMGHKNLPPQIADLGVFLPQFFINRDAGVADVGYLLIPQDTAPHALRRVLGFIIYQLDPKLPAIKISEFVEMAEKQVLAENTRFYRDLLEHLHHLDSARKSRHALQVQSAMEMANVQLSKLAKYPFIGKDSPTVTRTLS</sequence>
<dbReference type="Proteomes" id="UP000243180">
    <property type="component" value="Chromosome"/>
</dbReference>
<dbReference type="InterPro" id="IPR046341">
    <property type="entry name" value="SET_dom_sf"/>
</dbReference>
<dbReference type="Gene3D" id="3.90.1410.10">
    <property type="entry name" value="set domain protein methyltransferase, domain 1"/>
    <property type="match status" value="1"/>
</dbReference>
<evidence type="ECO:0000313" key="2">
    <source>
        <dbReference type="Proteomes" id="UP000243180"/>
    </source>
</evidence>
<proteinExistence type="predicted"/>
<dbReference type="AlphaFoldDB" id="A0A1B4XGW6"/>
<gene>
    <name evidence="1" type="ORF">SCL_1762</name>
</gene>
<dbReference type="OrthoDB" id="6308246at2"/>
<reference evidence="1 2" key="1">
    <citation type="submission" date="2015-05" db="EMBL/GenBank/DDBJ databases">
        <title>Complete genome sequence of a sulfur-oxidizing gammaproteobacterium strain HA5.</title>
        <authorList>
            <person name="Miura A."/>
            <person name="Kojima H."/>
            <person name="Fukui M."/>
        </authorList>
    </citation>
    <scope>NUCLEOTIDE SEQUENCE [LARGE SCALE GENOMIC DNA]</scope>
    <source>
        <strain evidence="1 2">HA5</strain>
    </source>
</reference>
<name>A0A1B4XGW6_9GAMM</name>
<accession>A0A1B4XGW6</accession>